<keyword evidence="2" id="KW-1185">Reference proteome</keyword>
<dbReference type="STRING" id="414004.CENSYa_1655"/>
<organism evidence="1 2">
    <name type="scientific">Cenarchaeum symbiosum (strain A)</name>
    <dbReference type="NCBI Taxonomy" id="414004"/>
    <lineage>
        <taxon>Archaea</taxon>
        <taxon>Nitrososphaerota</taxon>
        <taxon>Candidatus Cenarchaeales</taxon>
        <taxon>Candidatus Cenarchaeaceae</taxon>
        <taxon>Candidatus Cenarchaeum</taxon>
    </lineage>
</organism>
<accession>A0RY56</accession>
<name>A0RY56_CENSY</name>
<evidence type="ECO:0000313" key="1">
    <source>
        <dbReference type="EMBL" id="ABK78273.1"/>
    </source>
</evidence>
<dbReference type="EnsemblBacteria" id="ABK78273">
    <property type="protein sequence ID" value="ABK78273"/>
    <property type="gene ID" value="CENSYa_1655"/>
</dbReference>
<dbReference type="AlphaFoldDB" id="A0RY56"/>
<dbReference type="Proteomes" id="UP000000758">
    <property type="component" value="Chromosome"/>
</dbReference>
<dbReference type="EMBL" id="DP000238">
    <property type="protein sequence ID" value="ABK78273.1"/>
    <property type="molecule type" value="Genomic_DNA"/>
</dbReference>
<dbReference type="HOGENOM" id="CLU_2257220_0_0_2"/>
<reference evidence="1 2" key="1">
    <citation type="journal article" date="2006" name="Proc. Natl. Acad. Sci. U.S.A.">
        <title>Genomic analysis of the uncultivated marine crenarchaeote Cenarchaeum symbiosum.</title>
        <authorList>
            <person name="Hallam S.J."/>
            <person name="Konstantinidis K.T."/>
            <person name="Putnam N."/>
            <person name="Schleper C."/>
            <person name="Watanabe Y."/>
            <person name="Sugahara J."/>
            <person name="Preston C."/>
            <person name="de la Torre J."/>
            <person name="Richardson P.M."/>
            <person name="DeLong E.F."/>
        </authorList>
    </citation>
    <scope>NUCLEOTIDE SEQUENCE [LARGE SCALE GENOMIC DNA]</scope>
    <source>
        <strain evidence="2">A</strain>
    </source>
</reference>
<sequence>MKMKYPGKCVVCGKPVAANEQGFWQKDKGVKHEACGEAKELSCIICGGPAGCPECEFREDCDLDAVSQLCVCGGCMGKGDVYSLYREAAGSKFPLLNLKI</sequence>
<evidence type="ECO:0000313" key="2">
    <source>
        <dbReference type="Proteomes" id="UP000000758"/>
    </source>
</evidence>
<protein>
    <submittedName>
        <fullName evidence="1">Uncharacterized protein</fullName>
    </submittedName>
</protein>
<proteinExistence type="predicted"/>
<dbReference type="KEGG" id="csy:CENSYa_1655"/>
<gene>
    <name evidence="1" type="ordered locus">CENSYa_1655</name>
</gene>